<evidence type="ECO:0000256" key="1">
    <source>
        <dbReference type="SAM" id="MobiDB-lite"/>
    </source>
</evidence>
<dbReference type="RefSeq" id="WP_150824970.1">
    <property type="nucleotide sequence ID" value="NZ_CP011940.1"/>
</dbReference>
<protein>
    <submittedName>
        <fullName evidence="3">Uncharacterized protein</fullName>
    </submittedName>
</protein>
<reference evidence="2 5" key="2">
    <citation type="submission" date="2024-10" db="EMBL/GenBank/DDBJ databases">
        <authorList>
            <person name="Sang B.-I."/>
            <person name="Prabhaharan D."/>
        </authorList>
    </citation>
    <scope>NUCLEOTIDE SEQUENCE [LARGE SCALE GENOMIC DNA]</scope>
    <source>
        <strain evidence="2 5">MH</strain>
    </source>
</reference>
<dbReference type="AlphaFoldDB" id="A0A848BRD5"/>
<evidence type="ECO:0000313" key="3">
    <source>
        <dbReference type="EMBL" id="NME28272.1"/>
    </source>
</evidence>
<reference evidence="3 4" key="1">
    <citation type="submission" date="2020-04" db="EMBL/GenBank/DDBJ databases">
        <authorList>
            <person name="Hitch T.C.A."/>
            <person name="Wylensek D."/>
            <person name="Clavel T."/>
        </authorList>
    </citation>
    <scope>NUCLEOTIDE SEQUENCE [LARGE SCALE GENOMIC DNA]</scope>
    <source>
        <strain evidence="3 4">Oil-RF-744-FAT-WT-6-1</strain>
    </source>
</reference>
<organism evidence="3 4">
    <name type="scientific">Megasphaera hexanoica</name>
    <dbReference type="NCBI Taxonomy" id="1675036"/>
    <lineage>
        <taxon>Bacteria</taxon>
        <taxon>Bacillati</taxon>
        <taxon>Bacillota</taxon>
        <taxon>Negativicutes</taxon>
        <taxon>Veillonellales</taxon>
        <taxon>Veillonellaceae</taxon>
        <taxon>Megasphaera</taxon>
    </lineage>
</organism>
<accession>A0A848BRD5</accession>
<gene>
    <name evidence="2" type="ORF">ACGTZG_09340</name>
    <name evidence="3" type="ORF">HF872_06505</name>
</gene>
<comment type="caution">
    <text evidence="3">The sequence shown here is derived from an EMBL/GenBank/DDBJ whole genome shotgun (WGS) entry which is preliminary data.</text>
</comment>
<sequence length="147" mass="17043">MMDTSDKTPSSRWEVLSRNRAARMIAGRLVLDGEIELSEGNGRYTYIHCTNLNDIYTFRVAGTSILDDVEDREFSPVFGIPLPPYERLLEEYPCRETYRGLEAGRTSPYYPYFCQLAFQMDEMLAGEKEDEEETPVDTWDRPDMTDT</sequence>
<proteinExistence type="predicted"/>
<name>A0A848BRD5_9FIRM</name>
<feature type="region of interest" description="Disordered" evidence="1">
    <location>
        <begin position="126"/>
        <end position="147"/>
    </location>
</feature>
<evidence type="ECO:0000313" key="4">
    <source>
        <dbReference type="Proteomes" id="UP000591071"/>
    </source>
</evidence>
<evidence type="ECO:0000313" key="5">
    <source>
        <dbReference type="Proteomes" id="UP001605989"/>
    </source>
</evidence>
<feature type="compositionally biased region" description="Basic and acidic residues" evidence="1">
    <location>
        <begin position="138"/>
        <end position="147"/>
    </location>
</feature>
<evidence type="ECO:0000313" key="2">
    <source>
        <dbReference type="EMBL" id="MFG6273390.1"/>
    </source>
</evidence>
<keyword evidence="5" id="KW-1185">Reference proteome</keyword>
<dbReference type="Proteomes" id="UP000591071">
    <property type="component" value="Unassembled WGS sequence"/>
</dbReference>
<dbReference type="Proteomes" id="UP001605989">
    <property type="component" value="Unassembled WGS sequence"/>
</dbReference>
<dbReference type="EMBL" id="JABAFG010000009">
    <property type="protein sequence ID" value="NME28272.1"/>
    <property type="molecule type" value="Genomic_DNA"/>
</dbReference>
<dbReference type="EMBL" id="JBIEKR010000007">
    <property type="protein sequence ID" value="MFG6273390.1"/>
    <property type="molecule type" value="Genomic_DNA"/>
</dbReference>